<feature type="transmembrane region" description="Helical" evidence="6">
    <location>
        <begin position="57"/>
        <end position="77"/>
    </location>
</feature>
<dbReference type="PANTHER" id="PTHR19282:SF549">
    <property type="entry name" value="TETRASPANIN"/>
    <property type="match status" value="1"/>
</dbReference>
<keyword evidence="4 6" id="KW-0472">Membrane</keyword>
<name>A0ABM1ETB8_PRICU</name>
<evidence type="ECO:0000256" key="3">
    <source>
        <dbReference type="ARBA" id="ARBA00022989"/>
    </source>
</evidence>
<dbReference type="InterPro" id="IPR018499">
    <property type="entry name" value="Tetraspanin/Peripherin"/>
</dbReference>
<dbReference type="SUPFAM" id="SSF48652">
    <property type="entry name" value="Tetraspanin"/>
    <property type="match status" value="1"/>
</dbReference>
<feature type="compositionally biased region" description="Basic and acidic residues" evidence="5">
    <location>
        <begin position="310"/>
        <end position="324"/>
    </location>
</feature>
<evidence type="ECO:0000256" key="6">
    <source>
        <dbReference type="SAM" id="Phobius"/>
    </source>
</evidence>
<evidence type="ECO:0000256" key="4">
    <source>
        <dbReference type="ARBA" id="ARBA00023136"/>
    </source>
</evidence>
<reference evidence="8" key="1">
    <citation type="submission" date="2025-08" db="UniProtKB">
        <authorList>
            <consortium name="RefSeq"/>
        </authorList>
    </citation>
    <scope>IDENTIFICATION</scope>
</reference>
<protein>
    <submittedName>
        <fullName evidence="8">Photoreceptor outer segment membrane glycoprotein 2-like</fullName>
    </submittedName>
</protein>
<dbReference type="InterPro" id="IPR008952">
    <property type="entry name" value="Tetraspanin_EC2_sf"/>
</dbReference>
<feature type="transmembrane region" description="Helical" evidence="6">
    <location>
        <begin position="16"/>
        <end position="37"/>
    </location>
</feature>
<keyword evidence="2 6" id="KW-0812">Transmembrane</keyword>
<evidence type="ECO:0000256" key="2">
    <source>
        <dbReference type="ARBA" id="ARBA00022692"/>
    </source>
</evidence>
<comment type="subcellular location">
    <subcellularLocation>
        <location evidence="1">Membrane</location>
        <topology evidence="1">Multi-pass membrane protein</topology>
    </subcellularLocation>
</comment>
<gene>
    <name evidence="8" type="primary">LOC106815486</name>
</gene>
<accession>A0ABM1ETB8</accession>
<evidence type="ECO:0000313" key="8">
    <source>
        <dbReference type="RefSeq" id="XP_014675439.1"/>
    </source>
</evidence>
<dbReference type="Pfam" id="PF00335">
    <property type="entry name" value="Tetraspanin"/>
    <property type="match status" value="1"/>
</dbReference>
<proteinExistence type="predicted"/>
<evidence type="ECO:0000256" key="5">
    <source>
        <dbReference type="SAM" id="MobiDB-lite"/>
    </source>
</evidence>
<evidence type="ECO:0000313" key="7">
    <source>
        <dbReference type="Proteomes" id="UP000695022"/>
    </source>
</evidence>
<evidence type="ECO:0000256" key="1">
    <source>
        <dbReference type="ARBA" id="ARBA00004141"/>
    </source>
</evidence>
<organism evidence="7 8">
    <name type="scientific">Priapulus caudatus</name>
    <name type="common">Priapulid worm</name>
    <dbReference type="NCBI Taxonomy" id="37621"/>
    <lineage>
        <taxon>Eukaryota</taxon>
        <taxon>Metazoa</taxon>
        <taxon>Ecdysozoa</taxon>
        <taxon>Scalidophora</taxon>
        <taxon>Priapulida</taxon>
        <taxon>Priapulimorpha</taxon>
        <taxon>Priapulimorphida</taxon>
        <taxon>Priapulidae</taxon>
        <taxon>Priapulus</taxon>
    </lineage>
</organism>
<keyword evidence="3 6" id="KW-1133">Transmembrane helix</keyword>
<dbReference type="GeneID" id="106815486"/>
<feature type="region of interest" description="Disordered" evidence="5">
    <location>
        <begin position="306"/>
        <end position="343"/>
    </location>
</feature>
<dbReference type="Proteomes" id="UP000695022">
    <property type="component" value="Unplaced"/>
</dbReference>
<feature type="transmembrane region" description="Helical" evidence="6">
    <location>
        <begin position="98"/>
        <end position="123"/>
    </location>
</feature>
<dbReference type="Gene3D" id="1.10.1450.10">
    <property type="entry name" value="Tetraspanin"/>
    <property type="match status" value="1"/>
</dbReference>
<feature type="compositionally biased region" description="Acidic residues" evidence="5">
    <location>
        <begin position="325"/>
        <end position="341"/>
    </location>
</feature>
<keyword evidence="7" id="KW-1185">Reference proteome</keyword>
<sequence length="365" mass="40427">MPFLTLTLSESHRQRMLLCMVIFSCVSVFTSLGLLIVGAHIKLQVQEYVNIVDKDEGNAICIVLIATGLLSMANCIFGAKILTDCREIELRGRRKKFLLPYIASSLTLCILTLIAGIMCFAHVNSLHLSFRNGLTDAMQRYKSNLMLKAEIDRLQITYSCCGNKGYEDWFAISWVNENSINLESKGVEAYMGTGEFLQDNVPFSCCDPKSHRPCIHHNVQDNHKHYNYDYAAKTTLYTVGCKNALMMYFGDVLLVNAGRAVCSIFASMLCGVVGLRFLQTSIEEALLTGDAAATAPGYIIKASAKGAAGDGDREPSLEAGRISDDDGDMYESDFADAEESDREDRRLLEIANEPIYANVNEVELQ</sequence>
<dbReference type="RefSeq" id="XP_014675439.1">
    <property type="nucleotide sequence ID" value="XM_014819953.1"/>
</dbReference>
<dbReference type="PANTHER" id="PTHR19282">
    <property type="entry name" value="TETRASPANIN"/>
    <property type="match status" value="1"/>
</dbReference>